<name>A0A0G0NEI2_9BACT</name>
<keyword evidence="1" id="KW-1133">Transmembrane helix</keyword>
<gene>
    <name evidence="2" type="ORF">UT40_C0008G0032</name>
</gene>
<evidence type="ECO:0000256" key="1">
    <source>
        <dbReference type="SAM" id="Phobius"/>
    </source>
</evidence>
<feature type="transmembrane region" description="Helical" evidence="1">
    <location>
        <begin position="53"/>
        <end position="72"/>
    </location>
</feature>
<dbReference type="Pfam" id="PF01864">
    <property type="entry name" value="CarS-like"/>
    <property type="match status" value="1"/>
</dbReference>
<keyword evidence="1" id="KW-0472">Membrane</keyword>
<dbReference type="Proteomes" id="UP000034690">
    <property type="component" value="Unassembled WGS sequence"/>
</dbReference>
<dbReference type="PANTHER" id="PTHR39650:SF1">
    <property type="entry name" value="CDP-ARCHAEOL SYNTHASE"/>
    <property type="match status" value="1"/>
</dbReference>
<protein>
    <recommendedName>
        <fullName evidence="4">CDP-diglyceride synthetase</fullName>
    </recommendedName>
</protein>
<feature type="transmembrane region" description="Helical" evidence="1">
    <location>
        <begin position="159"/>
        <end position="177"/>
    </location>
</feature>
<sequence>MELFRILSLTLPLLLPGIVLIVVLKLKLFSSLDIPLDFGLLINNKRLFGENKTLKGVLTMISIAVLVSYVLYLGYKAGYSSYISPVFSQSPIFIGVIYSLSYILGELVNSFIKRQMNISAGRITHTKFKSLQTFFDLTDGIIVVVFALLVFTSASVNQVLTAGIIGIFLHYCTDLFMKRLRLKH</sequence>
<dbReference type="AlphaFoldDB" id="A0A0G0NEI2"/>
<comment type="caution">
    <text evidence="2">The sequence shown here is derived from an EMBL/GenBank/DDBJ whole genome shotgun (WGS) entry which is preliminary data.</text>
</comment>
<feature type="transmembrane region" description="Helical" evidence="1">
    <location>
        <begin position="133"/>
        <end position="153"/>
    </location>
</feature>
<reference evidence="2 3" key="1">
    <citation type="journal article" date="2015" name="Nature">
        <title>rRNA introns, odd ribosomes, and small enigmatic genomes across a large radiation of phyla.</title>
        <authorList>
            <person name="Brown C.T."/>
            <person name="Hug L.A."/>
            <person name="Thomas B.C."/>
            <person name="Sharon I."/>
            <person name="Castelle C.J."/>
            <person name="Singh A."/>
            <person name="Wilkins M.J."/>
            <person name="Williams K.H."/>
            <person name="Banfield J.F."/>
        </authorList>
    </citation>
    <scope>NUCLEOTIDE SEQUENCE [LARGE SCALE GENOMIC DNA]</scope>
</reference>
<dbReference type="EMBL" id="LBWQ01000008">
    <property type="protein sequence ID" value="KKR13908.1"/>
    <property type="molecule type" value="Genomic_DNA"/>
</dbReference>
<dbReference type="InterPro" id="IPR032690">
    <property type="entry name" value="CarS"/>
</dbReference>
<keyword evidence="1" id="KW-0812">Transmembrane</keyword>
<evidence type="ECO:0000313" key="3">
    <source>
        <dbReference type="Proteomes" id="UP000034690"/>
    </source>
</evidence>
<organism evidence="2 3">
    <name type="scientific">Candidatus Woesebacteria bacterium GW2011_GWA1_39_21b</name>
    <dbReference type="NCBI Taxonomy" id="1618551"/>
    <lineage>
        <taxon>Bacteria</taxon>
        <taxon>Candidatus Woeseibacteriota</taxon>
    </lineage>
</organism>
<accession>A0A0G0NEI2</accession>
<dbReference type="PANTHER" id="PTHR39650">
    <property type="entry name" value="CDP-ARCHAEOL SYNTHASE"/>
    <property type="match status" value="1"/>
</dbReference>
<evidence type="ECO:0000313" key="2">
    <source>
        <dbReference type="EMBL" id="KKR13908.1"/>
    </source>
</evidence>
<feature type="transmembrane region" description="Helical" evidence="1">
    <location>
        <begin position="6"/>
        <end position="24"/>
    </location>
</feature>
<evidence type="ECO:0008006" key="4">
    <source>
        <dbReference type="Google" id="ProtNLM"/>
    </source>
</evidence>
<feature type="transmembrane region" description="Helical" evidence="1">
    <location>
        <begin position="92"/>
        <end position="112"/>
    </location>
</feature>
<proteinExistence type="predicted"/>